<proteinExistence type="predicted"/>
<keyword evidence="4" id="KW-1185">Reference proteome</keyword>
<accession>A0A090AJL8</accession>
<evidence type="ECO:0000313" key="4">
    <source>
        <dbReference type="Proteomes" id="UP000031623"/>
    </source>
</evidence>
<dbReference type="STRING" id="40754.THII_3372"/>
<keyword evidence="1" id="KW-0378">Hydrolase</keyword>
<dbReference type="SMART" id="SM00331">
    <property type="entry name" value="PP2C_SIG"/>
    <property type="match status" value="1"/>
</dbReference>
<dbReference type="GO" id="GO:0016791">
    <property type="term" value="F:phosphatase activity"/>
    <property type="evidence" value="ECO:0007669"/>
    <property type="project" value="TreeGrafter"/>
</dbReference>
<protein>
    <submittedName>
        <fullName evidence="3">Ser/thr phosphatase</fullName>
    </submittedName>
</protein>
<reference evidence="3 4" key="1">
    <citation type="journal article" date="2014" name="ISME J.">
        <title>Ecophysiology of Thioploca ingrica as revealed by the complete genome sequence supplemented with proteomic evidence.</title>
        <authorList>
            <person name="Kojima H."/>
            <person name="Ogura Y."/>
            <person name="Yamamoto N."/>
            <person name="Togashi T."/>
            <person name="Mori H."/>
            <person name="Watanabe T."/>
            <person name="Nemoto F."/>
            <person name="Kurokawa K."/>
            <person name="Hayashi T."/>
            <person name="Fukui M."/>
        </authorList>
    </citation>
    <scope>NUCLEOTIDE SEQUENCE [LARGE SCALE GENOMIC DNA]</scope>
</reference>
<organism evidence="3 4">
    <name type="scientific">Thioploca ingrica</name>
    <dbReference type="NCBI Taxonomy" id="40754"/>
    <lineage>
        <taxon>Bacteria</taxon>
        <taxon>Pseudomonadati</taxon>
        <taxon>Pseudomonadota</taxon>
        <taxon>Gammaproteobacteria</taxon>
        <taxon>Thiotrichales</taxon>
        <taxon>Thiotrichaceae</taxon>
        <taxon>Thioploca</taxon>
    </lineage>
</organism>
<evidence type="ECO:0000259" key="2">
    <source>
        <dbReference type="SMART" id="SM00331"/>
    </source>
</evidence>
<sequence length="361" mass="40977">MQLHLDYRQDVLLIKQQMIQIEMGYLASLANSLWLIALESVDLPMQGILRLPILLSLVLTHLNPTRPDKLDQVGYAFHEMRSSLIPNLEKCQSANEIVKKLPVQNEHLSDKLNIIKRLQQILLPKESELNQIVDLDISGLMLPADEVSGDYYEVFEHNGRIIVGIGDVTGHGLESGLLALMVQITVRTLLINNISEPKIVLNFLNEALYDNIKRMNLRRSLTLSLLEYHEGVLTISGQHEEIIIIRLNGYLERIDTIDLGLMIGLKKDISQCLNQIQVTLQPGEGLVLYTDGITEAKNANKVEYGLDRLCEVIKNHGYRSATAIQQAILNDVRQHMDNQKIFDDLTLLVLKRNKVEKELEI</sequence>
<dbReference type="PANTHER" id="PTHR43156">
    <property type="entry name" value="STAGE II SPORULATION PROTEIN E-RELATED"/>
    <property type="match status" value="1"/>
</dbReference>
<dbReference type="InterPro" id="IPR001932">
    <property type="entry name" value="PPM-type_phosphatase-like_dom"/>
</dbReference>
<dbReference type="Proteomes" id="UP000031623">
    <property type="component" value="Chromosome"/>
</dbReference>
<dbReference type="InterPro" id="IPR036457">
    <property type="entry name" value="PPM-type-like_dom_sf"/>
</dbReference>
<dbReference type="PANTHER" id="PTHR43156:SF2">
    <property type="entry name" value="STAGE II SPORULATION PROTEIN E"/>
    <property type="match status" value="1"/>
</dbReference>
<name>A0A090AJL8_9GAMM</name>
<evidence type="ECO:0000313" key="3">
    <source>
        <dbReference type="EMBL" id="BAP57669.1"/>
    </source>
</evidence>
<dbReference type="EMBL" id="AP014633">
    <property type="protein sequence ID" value="BAP57669.1"/>
    <property type="molecule type" value="Genomic_DNA"/>
</dbReference>
<dbReference type="Pfam" id="PF07228">
    <property type="entry name" value="SpoIIE"/>
    <property type="match status" value="1"/>
</dbReference>
<dbReference type="InterPro" id="IPR052016">
    <property type="entry name" value="Bact_Sigma-Reg"/>
</dbReference>
<feature type="domain" description="PPM-type phosphatase" evidence="2">
    <location>
        <begin position="132"/>
        <end position="352"/>
    </location>
</feature>
<gene>
    <name evidence="3" type="ORF">THII_3372</name>
</gene>
<dbReference type="KEGG" id="tig:THII_3372"/>
<evidence type="ECO:0000256" key="1">
    <source>
        <dbReference type="ARBA" id="ARBA00022801"/>
    </source>
</evidence>
<dbReference type="HOGENOM" id="CLU_767129_0_0_6"/>
<dbReference type="AlphaFoldDB" id="A0A090AJL8"/>
<dbReference type="Gene3D" id="3.60.40.10">
    <property type="entry name" value="PPM-type phosphatase domain"/>
    <property type="match status" value="1"/>
</dbReference>